<dbReference type="OrthoDB" id="5410551at2"/>
<proteinExistence type="predicted"/>
<gene>
    <name evidence="2" type="ORF">SAMN04488056_12336</name>
</gene>
<evidence type="ECO:0000256" key="1">
    <source>
        <dbReference type="SAM" id="MobiDB-lite"/>
    </source>
</evidence>
<dbReference type="STRING" id="655353.SAMN04488056_12336"/>
<dbReference type="AlphaFoldDB" id="A0A1I5MVZ4"/>
<keyword evidence="3" id="KW-1185">Reference proteome</keyword>
<accession>A0A1I5MVZ4</accession>
<name>A0A1I5MVZ4_9HYPH</name>
<evidence type="ECO:0000313" key="3">
    <source>
        <dbReference type="Proteomes" id="UP000199236"/>
    </source>
</evidence>
<sequence>MANRQARGLGKLVELNTQGQVSTKPGAAVDTNAGIWFAASKSLRQAGRTLSAMADRAMKRQQAADLKAAQTSGEQAGYAADLGTGSASSYFNGDMKAGIEAAASALKIDPIDLATVISYETGGTFDPSKKGPTTKWGTHRGLIQFGEPQAKQYGIDWNNPLASQLGENGAIVRFLRDGGVKPGMGLLDIYSVINAGAVGRYNASDEAAGGAPGTVRDKVQNQMDGHRAKAEQLFSGAYPAGTGRPSATGPALALRRGDTPMGEAYLASQNRALTRRLPLEVTQQLDALYEEHKDDPAALTQAFDEAENGVLTQLGKLSNNDPEMILLGQQTFAQKRRVYEKSARAAEDARVRDGERSDYDDTLKASRSSLQRQAYLTGNDVEAGADLEVSINESLASISDALDAGLISPEVAKRDRKAVLDTVTLARVDGVFDSLPDVGSKEAFIEGLKDSWTKEEELFKDLSLEQVQALERKYAGAITQEKRQTTATSKLEVQKMRSMVDDDLASIRGTGVGLSIDGEELTFDQVKATLGEGTAQEWQQKRQLQAGIFNATTGLDLMPATEMVGHLAALEPKAGASGYTDQATIHDTAQKEAQKILKRRKEDPALAVDVAFDDLKPIREQAYQGDLVAMEELIKGRLDAQEALGISDYAKAPLTNSELQVIAQPVAGAVDRQTWDQLFAKIDESYGPYADEVMTQILHWKGLHKEAATVATSMLRQTKLGERQSRLDAKSSDQKMGALETETAMDGDFDTVKWKASPNNSQINHLLANPDLADQFDDKFGSGASAFYIKAQERSKQQTQAYVDGLASDGVSINEDGSENYDPAKENAQ</sequence>
<evidence type="ECO:0008006" key="4">
    <source>
        <dbReference type="Google" id="ProtNLM"/>
    </source>
</evidence>
<dbReference type="Proteomes" id="UP000199236">
    <property type="component" value="Unassembled WGS sequence"/>
</dbReference>
<organism evidence="2 3">
    <name type="scientific">Cohaesibacter marisflavi</name>
    <dbReference type="NCBI Taxonomy" id="655353"/>
    <lineage>
        <taxon>Bacteria</taxon>
        <taxon>Pseudomonadati</taxon>
        <taxon>Pseudomonadota</taxon>
        <taxon>Alphaproteobacteria</taxon>
        <taxon>Hyphomicrobiales</taxon>
        <taxon>Cohaesibacteraceae</taxon>
    </lineage>
</organism>
<dbReference type="EMBL" id="FOVR01000023">
    <property type="protein sequence ID" value="SFP13276.1"/>
    <property type="molecule type" value="Genomic_DNA"/>
</dbReference>
<protein>
    <recommendedName>
        <fullName evidence="4">Transglycosylase SLT domain-containing protein</fullName>
    </recommendedName>
</protein>
<reference evidence="2 3" key="1">
    <citation type="submission" date="2016-10" db="EMBL/GenBank/DDBJ databases">
        <authorList>
            <person name="de Groot N.N."/>
        </authorList>
    </citation>
    <scope>NUCLEOTIDE SEQUENCE [LARGE SCALE GENOMIC DNA]</scope>
    <source>
        <strain evidence="2 3">CGMCC 1.9157</strain>
    </source>
</reference>
<feature type="region of interest" description="Disordered" evidence="1">
    <location>
        <begin position="798"/>
        <end position="829"/>
    </location>
</feature>
<dbReference type="RefSeq" id="WP_090075622.1">
    <property type="nucleotide sequence ID" value="NZ_FOVR01000023.1"/>
</dbReference>
<feature type="region of interest" description="Disordered" evidence="1">
    <location>
        <begin position="343"/>
        <end position="364"/>
    </location>
</feature>
<evidence type="ECO:0000313" key="2">
    <source>
        <dbReference type="EMBL" id="SFP13276.1"/>
    </source>
</evidence>